<keyword evidence="2" id="KW-1185">Reference proteome</keyword>
<evidence type="ECO:0000313" key="2">
    <source>
        <dbReference type="Proteomes" id="UP000005408"/>
    </source>
</evidence>
<evidence type="ECO:0000313" key="1">
    <source>
        <dbReference type="EnsemblMetazoa" id="G1894.7:cds"/>
    </source>
</evidence>
<dbReference type="AlphaFoldDB" id="A0A8W8JF94"/>
<reference evidence="1" key="1">
    <citation type="submission" date="2022-08" db="UniProtKB">
        <authorList>
            <consortium name="EnsemblMetazoa"/>
        </authorList>
    </citation>
    <scope>IDENTIFICATION</scope>
    <source>
        <strain evidence="1">05x7-T-G4-1.051#20</strain>
    </source>
</reference>
<dbReference type="EnsemblMetazoa" id="G1894.7">
    <property type="protein sequence ID" value="G1894.7:cds"/>
    <property type="gene ID" value="G1894"/>
</dbReference>
<proteinExistence type="predicted"/>
<organism evidence="1 2">
    <name type="scientific">Magallana gigas</name>
    <name type="common">Pacific oyster</name>
    <name type="synonym">Crassostrea gigas</name>
    <dbReference type="NCBI Taxonomy" id="29159"/>
    <lineage>
        <taxon>Eukaryota</taxon>
        <taxon>Metazoa</taxon>
        <taxon>Spiralia</taxon>
        <taxon>Lophotrochozoa</taxon>
        <taxon>Mollusca</taxon>
        <taxon>Bivalvia</taxon>
        <taxon>Autobranchia</taxon>
        <taxon>Pteriomorphia</taxon>
        <taxon>Ostreida</taxon>
        <taxon>Ostreoidea</taxon>
        <taxon>Ostreidae</taxon>
        <taxon>Magallana</taxon>
    </lineage>
</organism>
<sequence length="59" mass="6831">VGLAVLVVIIGCFIYRRYTKRNIKSMNFDNPVYRKTTEETVRINRDSALEPLNADPMEV</sequence>
<dbReference type="Proteomes" id="UP000005408">
    <property type="component" value="Unassembled WGS sequence"/>
</dbReference>
<accession>A0A8W8JF94</accession>
<name>A0A8W8JF94_MAGGI</name>
<protein>
    <submittedName>
        <fullName evidence="1">Uncharacterized protein</fullName>
    </submittedName>
</protein>